<dbReference type="SUPFAM" id="SSF46785">
    <property type="entry name" value="Winged helix' DNA-binding domain"/>
    <property type="match status" value="1"/>
</dbReference>
<dbReference type="InterPro" id="IPR036390">
    <property type="entry name" value="WH_DNA-bd_sf"/>
</dbReference>
<dbReference type="Pfam" id="PF12802">
    <property type="entry name" value="MarR_2"/>
    <property type="match status" value="1"/>
</dbReference>
<evidence type="ECO:0000256" key="3">
    <source>
        <dbReference type="ARBA" id="ARBA00023163"/>
    </source>
</evidence>
<keyword evidence="2" id="KW-0238">DNA-binding</keyword>
<dbReference type="InterPro" id="IPR052362">
    <property type="entry name" value="HTH-GbsR_regulator"/>
</dbReference>
<dbReference type="AlphaFoldDB" id="A0A542ZRY7"/>
<dbReference type="PANTHER" id="PTHR38465">
    <property type="entry name" value="HTH-TYPE TRANSCRIPTIONAL REGULATOR MJ1563-RELATED"/>
    <property type="match status" value="1"/>
</dbReference>
<keyword evidence="1" id="KW-0805">Transcription regulation</keyword>
<evidence type="ECO:0000256" key="1">
    <source>
        <dbReference type="ARBA" id="ARBA00023015"/>
    </source>
</evidence>
<evidence type="ECO:0000259" key="4">
    <source>
        <dbReference type="Pfam" id="PF12802"/>
    </source>
</evidence>
<dbReference type="GO" id="GO:0003677">
    <property type="term" value="F:DNA binding"/>
    <property type="evidence" value="ECO:0007669"/>
    <property type="project" value="UniProtKB-KW"/>
</dbReference>
<proteinExistence type="predicted"/>
<gene>
    <name evidence="5" type="ORF">FB460_0902</name>
</gene>
<reference evidence="5 6" key="1">
    <citation type="submission" date="2019-06" db="EMBL/GenBank/DDBJ databases">
        <title>Sequencing the genomes of 1000 actinobacteria strains.</title>
        <authorList>
            <person name="Klenk H.-P."/>
        </authorList>
    </citation>
    <scope>NUCLEOTIDE SEQUENCE [LARGE SCALE GENOMIC DNA]</scope>
    <source>
        <strain evidence="5 6">DSM 8251</strain>
    </source>
</reference>
<dbReference type="Gene3D" id="1.10.10.10">
    <property type="entry name" value="Winged helix-like DNA-binding domain superfamily/Winged helix DNA-binding domain"/>
    <property type="match status" value="1"/>
</dbReference>
<dbReference type="InterPro" id="IPR000835">
    <property type="entry name" value="HTH_MarR-typ"/>
</dbReference>
<protein>
    <submittedName>
        <fullName evidence="5">MarR family protein</fullName>
    </submittedName>
</protein>
<dbReference type="OrthoDB" id="67158at2"/>
<dbReference type="PANTHER" id="PTHR38465:SF2">
    <property type="entry name" value="HTH-TYPE TRANSCRIPTIONAL REGULATOR MMPR5"/>
    <property type="match status" value="1"/>
</dbReference>
<sequence length="157" mass="18145">MQPEVPDFVDRFADHWAAVGGTRTEGLIAGYLLLDKSEGVSAAELSQRLGVSRGSVSTYTRHLVERGFIRRVRLPGDRTHYFCTDQDVWAGFLRAEQDYLQRQHQLAQEMLGRVEPSGPAWQRLRNMRDYMQWVADNLAPEEWERFKTARDARPEHG</sequence>
<dbReference type="Proteomes" id="UP000316196">
    <property type="component" value="Unassembled WGS sequence"/>
</dbReference>
<evidence type="ECO:0000313" key="6">
    <source>
        <dbReference type="Proteomes" id="UP000316196"/>
    </source>
</evidence>
<dbReference type="EMBL" id="VFOR01000001">
    <property type="protein sequence ID" value="TQL63102.1"/>
    <property type="molecule type" value="Genomic_DNA"/>
</dbReference>
<evidence type="ECO:0000256" key="2">
    <source>
        <dbReference type="ARBA" id="ARBA00023125"/>
    </source>
</evidence>
<keyword evidence="3" id="KW-0804">Transcription</keyword>
<comment type="caution">
    <text evidence="5">The sequence shown here is derived from an EMBL/GenBank/DDBJ whole genome shotgun (WGS) entry which is preliminary data.</text>
</comment>
<dbReference type="InterPro" id="IPR036388">
    <property type="entry name" value="WH-like_DNA-bd_sf"/>
</dbReference>
<name>A0A542ZRY7_9ACTN</name>
<feature type="domain" description="HTH marR-type" evidence="4">
    <location>
        <begin position="34"/>
        <end position="78"/>
    </location>
</feature>
<accession>A0A542ZRY7</accession>
<dbReference type="RefSeq" id="WP_142092863.1">
    <property type="nucleotide sequence ID" value="NZ_BAAAMD010000001.1"/>
</dbReference>
<evidence type="ECO:0000313" key="5">
    <source>
        <dbReference type="EMBL" id="TQL63102.1"/>
    </source>
</evidence>
<dbReference type="GO" id="GO:0003700">
    <property type="term" value="F:DNA-binding transcription factor activity"/>
    <property type="evidence" value="ECO:0007669"/>
    <property type="project" value="InterPro"/>
</dbReference>
<keyword evidence="6" id="KW-1185">Reference proteome</keyword>
<organism evidence="5 6">
    <name type="scientific">Propioniferax innocua</name>
    <dbReference type="NCBI Taxonomy" id="1753"/>
    <lineage>
        <taxon>Bacteria</taxon>
        <taxon>Bacillati</taxon>
        <taxon>Actinomycetota</taxon>
        <taxon>Actinomycetes</taxon>
        <taxon>Propionibacteriales</taxon>
        <taxon>Propionibacteriaceae</taxon>
        <taxon>Propioniferax</taxon>
    </lineage>
</organism>